<dbReference type="HOGENOM" id="CLU_850260_0_0_1"/>
<dbReference type="EMBL" id="KN831982">
    <property type="protein sequence ID" value="KIO02356.1"/>
    <property type="molecule type" value="Genomic_DNA"/>
</dbReference>
<dbReference type="OrthoDB" id="6105938at2759"/>
<dbReference type="AlphaFoldDB" id="A0A0C3P4L2"/>
<keyword evidence="3" id="KW-0862">Zinc</keyword>
<evidence type="ECO:0000256" key="2">
    <source>
        <dbReference type="ARBA" id="ARBA00022771"/>
    </source>
</evidence>
<dbReference type="PROSITE" id="PS50089">
    <property type="entry name" value="ZF_RING_2"/>
    <property type="match status" value="1"/>
</dbReference>
<reference evidence="7 8" key="1">
    <citation type="submission" date="2014-04" db="EMBL/GenBank/DDBJ databases">
        <authorList>
            <consortium name="DOE Joint Genome Institute"/>
            <person name="Kuo A."/>
            <person name="Kohler A."/>
            <person name="Costa M.D."/>
            <person name="Nagy L.G."/>
            <person name="Floudas D."/>
            <person name="Copeland A."/>
            <person name="Barry K.W."/>
            <person name="Cichocki N."/>
            <person name="Veneault-Fourrey C."/>
            <person name="LaButti K."/>
            <person name="Lindquist E.A."/>
            <person name="Lipzen A."/>
            <person name="Lundell T."/>
            <person name="Morin E."/>
            <person name="Murat C."/>
            <person name="Sun H."/>
            <person name="Tunlid A."/>
            <person name="Henrissat B."/>
            <person name="Grigoriev I.V."/>
            <person name="Hibbett D.S."/>
            <person name="Martin F."/>
            <person name="Nordberg H.P."/>
            <person name="Cantor M.N."/>
            <person name="Hua S.X."/>
        </authorList>
    </citation>
    <scope>NUCLEOTIDE SEQUENCE [LARGE SCALE GENOMIC DNA]</scope>
    <source>
        <strain evidence="7 8">Marx 270</strain>
    </source>
</reference>
<gene>
    <name evidence="7" type="ORF">M404DRAFT_1002376</name>
</gene>
<dbReference type="Pfam" id="PF00097">
    <property type="entry name" value="zf-C3HC4"/>
    <property type="match status" value="1"/>
</dbReference>
<dbReference type="Proteomes" id="UP000054217">
    <property type="component" value="Unassembled WGS sequence"/>
</dbReference>
<dbReference type="GO" id="GO:0003697">
    <property type="term" value="F:single-stranded DNA binding"/>
    <property type="evidence" value="ECO:0007669"/>
    <property type="project" value="InterPro"/>
</dbReference>
<evidence type="ECO:0000256" key="5">
    <source>
        <dbReference type="SAM" id="MobiDB-lite"/>
    </source>
</evidence>
<feature type="compositionally biased region" description="Low complexity" evidence="5">
    <location>
        <begin position="64"/>
        <end position="76"/>
    </location>
</feature>
<dbReference type="InterPro" id="IPR018957">
    <property type="entry name" value="Znf_C3HC4_RING-type"/>
</dbReference>
<reference evidence="8" key="2">
    <citation type="submission" date="2015-01" db="EMBL/GenBank/DDBJ databases">
        <title>Evolutionary Origins and Diversification of the Mycorrhizal Mutualists.</title>
        <authorList>
            <consortium name="DOE Joint Genome Institute"/>
            <consortium name="Mycorrhizal Genomics Consortium"/>
            <person name="Kohler A."/>
            <person name="Kuo A."/>
            <person name="Nagy L.G."/>
            <person name="Floudas D."/>
            <person name="Copeland A."/>
            <person name="Barry K.W."/>
            <person name="Cichocki N."/>
            <person name="Veneault-Fourrey C."/>
            <person name="LaButti K."/>
            <person name="Lindquist E.A."/>
            <person name="Lipzen A."/>
            <person name="Lundell T."/>
            <person name="Morin E."/>
            <person name="Murat C."/>
            <person name="Riley R."/>
            <person name="Ohm R."/>
            <person name="Sun H."/>
            <person name="Tunlid A."/>
            <person name="Henrissat B."/>
            <person name="Grigoriev I.V."/>
            <person name="Hibbett D.S."/>
            <person name="Martin F."/>
        </authorList>
    </citation>
    <scope>NUCLEOTIDE SEQUENCE [LARGE SCALE GENOMIC DNA]</scope>
    <source>
        <strain evidence="8">Marx 270</strain>
    </source>
</reference>
<feature type="compositionally biased region" description="Basic residues" evidence="5">
    <location>
        <begin position="318"/>
        <end position="327"/>
    </location>
</feature>
<keyword evidence="2 4" id="KW-0863">Zinc-finger</keyword>
<dbReference type="SUPFAM" id="SSF57850">
    <property type="entry name" value="RING/U-box"/>
    <property type="match status" value="1"/>
</dbReference>
<dbReference type="GO" id="GO:0097505">
    <property type="term" value="C:Rad6-Rad18 complex"/>
    <property type="evidence" value="ECO:0007669"/>
    <property type="project" value="TreeGrafter"/>
</dbReference>
<dbReference type="GO" id="GO:0008270">
    <property type="term" value="F:zinc ion binding"/>
    <property type="evidence" value="ECO:0007669"/>
    <property type="project" value="UniProtKB-KW"/>
</dbReference>
<evidence type="ECO:0000259" key="6">
    <source>
        <dbReference type="PROSITE" id="PS50089"/>
    </source>
</evidence>
<evidence type="ECO:0000256" key="3">
    <source>
        <dbReference type="ARBA" id="ARBA00022833"/>
    </source>
</evidence>
<dbReference type="PANTHER" id="PTHR14134:SF2">
    <property type="entry name" value="E3 UBIQUITIN-PROTEIN LIGASE RAD18"/>
    <property type="match status" value="1"/>
</dbReference>
<evidence type="ECO:0000256" key="4">
    <source>
        <dbReference type="PROSITE-ProRule" id="PRU00175"/>
    </source>
</evidence>
<evidence type="ECO:0000313" key="8">
    <source>
        <dbReference type="Proteomes" id="UP000054217"/>
    </source>
</evidence>
<name>A0A0C3P4L2_PISTI</name>
<dbReference type="STRING" id="870435.A0A0C3P4L2"/>
<organism evidence="7 8">
    <name type="scientific">Pisolithus tinctorius Marx 270</name>
    <dbReference type="NCBI Taxonomy" id="870435"/>
    <lineage>
        <taxon>Eukaryota</taxon>
        <taxon>Fungi</taxon>
        <taxon>Dikarya</taxon>
        <taxon>Basidiomycota</taxon>
        <taxon>Agaricomycotina</taxon>
        <taxon>Agaricomycetes</taxon>
        <taxon>Agaricomycetidae</taxon>
        <taxon>Boletales</taxon>
        <taxon>Sclerodermatineae</taxon>
        <taxon>Pisolithaceae</taxon>
        <taxon>Pisolithus</taxon>
    </lineage>
</organism>
<accession>A0A0C3P4L2</accession>
<feature type="domain" description="RING-type" evidence="6">
    <location>
        <begin position="176"/>
        <end position="218"/>
    </location>
</feature>
<protein>
    <recommendedName>
        <fullName evidence="6">RING-type domain-containing protein</fullName>
    </recommendedName>
</protein>
<dbReference type="GO" id="GO:0006513">
    <property type="term" value="P:protein monoubiquitination"/>
    <property type="evidence" value="ECO:0007669"/>
    <property type="project" value="InterPro"/>
</dbReference>
<dbReference type="InterPro" id="IPR039577">
    <property type="entry name" value="Rad18"/>
</dbReference>
<sequence>MPHSESDDEFPNDFDGVDFSAVPELQAQQLPPSQAGPSTIPSSQVDRAGAPTSGQGIGIVTPVSGSRSTSRASSHFDSFDELDVDPRLLAAIDEIESRALREHQSGTVPAFPEPPFANVSPLGDFGKGKKRSIAECDFDSQVLITPPVVLGLDAPKSNSGENLQTILEGYENEIICPICCDILVAAFMCNPCGHTTCGDCGYGWISRNKYSPTCAVCRSELIKSKPLLPNYAIDNVVKHHISALAESGRTEWREQGYRLIDWKKRLDAWKKQYPSILAEENAREVRIRQPVDHPAEYYESLRRALNYSPAPPPPTSNRRSRRNRRHH</sequence>
<feature type="region of interest" description="Disordered" evidence="5">
    <location>
        <begin position="303"/>
        <end position="327"/>
    </location>
</feature>
<dbReference type="Gene3D" id="3.30.40.10">
    <property type="entry name" value="Zinc/RING finger domain, C3HC4 (zinc finger)"/>
    <property type="match status" value="1"/>
</dbReference>
<dbReference type="GO" id="GO:0005634">
    <property type="term" value="C:nucleus"/>
    <property type="evidence" value="ECO:0007669"/>
    <property type="project" value="TreeGrafter"/>
</dbReference>
<keyword evidence="8" id="KW-1185">Reference proteome</keyword>
<feature type="compositionally biased region" description="Acidic residues" evidence="5">
    <location>
        <begin position="1"/>
        <end position="16"/>
    </location>
</feature>
<dbReference type="GO" id="GO:0061630">
    <property type="term" value="F:ubiquitin protein ligase activity"/>
    <property type="evidence" value="ECO:0007669"/>
    <property type="project" value="InterPro"/>
</dbReference>
<dbReference type="InterPro" id="IPR013083">
    <property type="entry name" value="Znf_RING/FYVE/PHD"/>
</dbReference>
<dbReference type="PANTHER" id="PTHR14134">
    <property type="entry name" value="E3 UBIQUITIN-PROTEIN LIGASE RAD18"/>
    <property type="match status" value="1"/>
</dbReference>
<proteinExistence type="predicted"/>
<evidence type="ECO:0000313" key="7">
    <source>
        <dbReference type="EMBL" id="KIO02356.1"/>
    </source>
</evidence>
<feature type="region of interest" description="Disordered" evidence="5">
    <location>
        <begin position="1"/>
        <end position="77"/>
    </location>
</feature>
<dbReference type="InterPro" id="IPR001841">
    <property type="entry name" value="Znf_RING"/>
</dbReference>
<feature type="compositionally biased region" description="Polar residues" evidence="5">
    <location>
        <begin position="26"/>
        <end position="45"/>
    </location>
</feature>
<dbReference type="InParanoid" id="A0A0C3P4L2"/>
<keyword evidence="1" id="KW-0479">Metal-binding</keyword>
<dbReference type="GO" id="GO:0006301">
    <property type="term" value="P:DNA damage tolerance"/>
    <property type="evidence" value="ECO:0007669"/>
    <property type="project" value="InterPro"/>
</dbReference>
<evidence type="ECO:0000256" key="1">
    <source>
        <dbReference type="ARBA" id="ARBA00022723"/>
    </source>
</evidence>